<keyword evidence="3" id="KW-1185">Reference proteome</keyword>
<proteinExistence type="predicted"/>
<reference evidence="2" key="1">
    <citation type="submission" date="2015-04" db="UniProtKB">
        <authorList>
            <consortium name="EnsemblPlants"/>
        </authorList>
    </citation>
    <scope>IDENTIFICATION</scope>
</reference>
<feature type="compositionally biased region" description="Gly residues" evidence="1">
    <location>
        <begin position="27"/>
        <end position="39"/>
    </location>
</feature>
<feature type="region of interest" description="Disordered" evidence="1">
    <location>
        <begin position="12"/>
        <end position="42"/>
    </location>
</feature>
<evidence type="ECO:0000313" key="2">
    <source>
        <dbReference type="EnsemblPlants" id="OGLUM08G17620.1"/>
    </source>
</evidence>
<feature type="region of interest" description="Disordered" evidence="1">
    <location>
        <begin position="58"/>
        <end position="77"/>
    </location>
</feature>
<sequence>MVAWVFKQGCGGDRQRRPSVAMRTGEIGAGGADRSGGGAEEIDDVDVVGRRWRRRRVEATASASDGAERERCESGSGDCAIWSIDNEAPTVTSSISNMSTQSFKGAHRDKLCV</sequence>
<dbReference type="AlphaFoldDB" id="A0A0E0AW65"/>
<dbReference type="Proteomes" id="UP000026961">
    <property type="component" value="Chromosome 8"/>
</dbReference>
<dbReference type="HOGENOM" id="CLU_2137401_0_0_1"/>
<accession>A0A0E0AW65</accession>
<evidence type="ECO:0000313" key="3">
    <source>
        <dbReference type="Proteomes" id="UP000026961"/>
    </source>
</evidence>
<dbReference type="Gramene" id="OGLUM08G17620.1">
    <property type="protein sequence ID" value="OGLUM08G17620.1"/>
    <property type="gene ID" value="OGLUM08G17620"/>
</dbReference>
<dbReference type="EnsemblPlants" id="OGLUM08G17620.1">
    <property type="protein sequence ID" value="OGLUM08G17620.1"/>
    <property type="gene ID" value="OGLUM08G17620"/>
</dbReference>
<name>A0A0E0AW65_9ORYZ</name>
<organism evidence="2">
    <name type="scientific">Oryza glumipatula</name>
    <dbReference type="NCBI Taxonomy" id="40148"/>
    <lineage>
        <taxon>Eukaryota</taxon>
        <taxon>Viridiplantae</taxon>
        <taxon>Streptophyta</taxon>
        <taxon>Embryophyta</taxon>
        <taxon>Tracheophyta</taxon>
        <taxon>Spermatophyta</taxon>
        <taxon>Magnoliopsida</taxon>
        <taxon>Liliopsida</taxon>
        <taxon>Poales</taxon>
        <taxon>Poaceae</taxon>
        <taxon>BOP clade</taxon>
        <taxon>Oryzoideae</taxon>
        <taxon>Oryzeae</taxon>
        <taxon>Oryzinae</taxon>
        <taxon>Oryza</taxon>
    </lineage>
</organism>
<protein>
    <submittedName>
        <fullName evidence="2">Uncharacterized protein</fullName>
    </submittedName>
</protein>
<evidence type="ECO:0000256" key="1">
    <source>
        <dbReference type="SAM" id="MobiDB-lite"/>
    </source>
</evidence>
<reference evidence="2" key="2">
    <citation type="submission" date="2018-05" db="EMBL/GenBank/DDBJ databases">
        <title>OgluRS3 (Oryza glumaepatula Reference Sequence Version 3).</title>
        <authorList>
            <person name="Zhang J."/>
            <person name="Kudrna D."/>
            <person name="Lee S."/>
            <person name="Talag J."/>
            <person name="Welchert J."/>
            <person name="Wing R.A."/>
        </authorList>
    </citation>
    <scope>NUCLEOTIDE SEQUENCE [LARGE SCALE GENOMIC DNA]</scope>
</reference>